<keyword evidence="3" id="KW-0238">DNA-binding</keyword>
<comment type="similarity">
    <text evidence="1">Belongs to the LysR transcriptional regulatory family.</text>
</comment>
<dbReference type="InterPro" id="IPR058163">
    <property type="entry name" value="LysR-type_TF_proteobact-type"/>
</dbReference>
<dbReference type="GO" id="GO:0043565">
    <property type="term" value="F:sequence-specific DNA binding"/>
    <property type="evidence" value="ECO:0007669"/>
    <property type="project" value="TreeGrafter"/>
</dbReference>
<dbReference type="InterPro" id="IPR036390">
    <property type="entry name" value="WH_DNA-bd_sf"/>
</dbReference>
<dbReference type="InterPro" id="IPR000847">
    <property type="entry name" value="LysR_HTH_N"/>
</dbReference>
<dbReference type="PRINTS" id="PR00039">
    <property type="entry name" value="HTHLYSR"/>
</dbReference>
<dbReference type="InterPro" id="IPR036388">
    <property type="entry name" value="WH-like_DNA-bd_sf"/>
</dbReference>
<dbReference type="PROSITE" id="PS50931">
    <property type="entry name" value="HTH_LYSR"/>
    <property type="match status" value="1"/>
</dbReference>
<evidence type="ECO:0000256" key="3">
    <source>
        <dbReference type="ARBA" id="ARBA00023125"/>
    </source>
</evidence>
<evidence type="ECO:0000256" key="1">
    <source>
        <dbReference type="ARBA" id="ARBA00009437"/>
    </source>
</evidence>
<keyword evidence="7" id="KW-1185">Reference proteome</keyword>
<dbReference type="RefSeq" id="WP_188908302.1">
    <property type="nucleotide sequence ID" value="NZ_BMIQ01000003.1"/>
</dbReference>
<gene>
    <name evidence="6" type="ORF">GCM10011390_21380</name>
</gene>
<evidence type="ECO:0000313" key="7">
    <source>
        <dbReference type="Proteomes" id="UP000644699"/>
    </source>
</evidence>
<dbReference type="PANTHER" id="PTHR30537:SF1">
    <property type="entry name" value="HTH-TYPE TRANSCRIPTIONAL REGULATOR PGRR"/>
    <property type="match status" value="1"/>
</dbReference>
<dbReference type="Gene3D" id="3.40.190.290">
    <property type="match status" value="1"/>
</dbReference>
<dbReference type="SUPFAM" id="SSF53850">
    <property type="entry name" value="Periplasmic binding protein-like II"/>
    <property type="match status" value="1"/>
</dbReference>
<name>A0A917E5Q4_9HYPH</name>
<dbReference type="EMBL" id="BMIQ01000003">
    <property type="protein sequence ID" value="GGE02268.1"/>
    <property type="molecule type" value="Genomic_DNA"/>
</dbReference>
<dbReference type="GO" id="GO:0006351">
    <property type="term" value="P:DNA-templated transcription"/>
    <property type="evidence" value="ECO:0007669"/>
    <property type="project" value="TreeGrafter"/>
</dbReference>
<sequence>MLRENVNSLLYFLAVARERSFTRAAAQLGVSQSALSHTVRQLEERMGVRLLIRTTRSVNPTPAGERLVASLEPRFREIEEELAGVAALGDRPAGTVRITAEDYAIDTVIWPRLSDVLRDHPAIEIQIITDYGLTDIASERFDAGVRLGETVADGMVATRIGPDFAFATVCSPGYLEGREPPVVPQDLTAHDCINLWLPTHGGNYVWEFERGNRELRVRVEGRATFNGVRQILAAALDGYGFAYMPLELAKPEMDAGRLVRVLEDWCPKWSGYHMYYPSRRQPTAAFQVVLDALRYRG</sequence>
<accession>A0A917E5Q4</accession>
<keyword evidence="2" id="KW-0805">Transcription regulation</keyword>
<dbReference type="FunFam" id="1.10.10.10:FF:000001">
    <property type="entry name" value="LysR family transcriptional regulator"/>
    <property type="match status" value="1"/>
</dbReference>
<dbReference type="PANTHER" id="PTHR30537">
    <property type="entry name" value="HTH-TYPE TRANSCRIPTIONAL REGULATOR"/>
    <property type="match status" value="1"/>
</dbReference>
<protein>
    <submittedName>
        <fullName evidence="6">Transcriptional regulator</fullName>
    </submittedName>
</protein>
<reference evidence="6" key="1">
    <citation type="journal article" date="2014" name="Int. J. Syst. Evol. Microbiol.">
        <title>Complete genome sequence of Corynebacterium casei LMG S-19264T (=DSM 44701T), isolated from a smear-ripened cheese.</title>
        <authorList>
            <consortium name="US DOE Joint Genome Institute (JGI-PGF)"/>
            <person name="Walter F."/>
            <person name="Albersmeier A."/>
            <person name="Kalinowski J."/>
            <person name="Ruckert C."/>
        </authorList>
    </citation>
    <scope>NUCLEOTIDE SEQUENCE</scope>
    <source>
        <strain evidence="6">CGMCC 1.15367</strain>
    </source>
</reference>
<dbReference type="AlphaFoldDB" id="A0A917E5Q4"/>
<keyword evidence="4" id="KW-0804">Transcription</keyword>
<organism evidence="6 7">
    <name type="scientific">Aureimonas endophytica</name>
    <dbReference type="NCBI Taxonomy" id="2027858"/>
    <lineage>
        <taxon>Bacteria</taxon>
        <taxon>Pseudomonadati</taxon>
        <taxon>Pseudomonadota</taxon>
        <taxon>Alphaproteobacteria</taxon>
        <taxon>Hyphomicrobiales</taxon>
        <taxon>Aurantimonadaceae</taxon>
        <taxon>Aureimonas</taxon>
    </lineage>
</organism>
<evidence type="ECO:0000256" key="2">
    <source>
        <dbReference type="ARBA" id="ARBA00023015"/>
    </source>
</evidence>
<proteinExistence type="inferred from homology"/>
<dbReference type="CDD" id="cd08474">
    <property type="entry name" value="PBP2_CrgA_like_5"/>
    <property type="match status" value="1"/>
</dbReference>
<dbReference type="SUPFAM" id="SSF46785">
    <property type="entry name" value="Winged helix' DNA-binding domain"/>
    <property type="match status" value="1"/>
</dbReference>
<feature type="domain" description="HTH lysR-type" evidence="5">
    <location>
        <begin position="4"/>
        <end position="61"/>
    </location>
</feature>
<evidence type="ECO:0000256" key="4">
    <source>
        <dbReference type="ARBA" id="ARBA00023163"/>
    </source>
</evidence>
<dbReference type="Gene3D" id="1.10.10.10">
    <property type="entry name" value="Winged helix-like DNA-binding domain superfamily/Winged helix DNA-binding domain"/>
    <property type="match status" value="1"/>
</dbReference>
<comment type="caution">
    <text evidence="6">The sequence shown here is derived from an EMBL/GenBank/DDBJ whole genome shotgun (WGS) entry which is preliminary data.</text>
</comment>
<dbReference type="Pfam" id="PF00126">
    <property type="entry name" value="HTH_1"/>
    <property type="match status" value="1"/>
</dbReference>
<evidence type="ECO:0000313" key="6">
    <source>
        <dbReference type="EMBL" id="GGE02268.1"/>
    </source>
</evidence>
<reference evidence="6" key="2">
    <citation type="submission" date="2020-09" db="EMBL/GenBank/DDBJ databases">
        <authorList>
            <person name="Sun Q."/>
            <person name="Zhou Y."/>
        </authorList>
    </citation>
    <scope>NUCLEOTIDE SEQUENCE</scope>
    <source>
        <strain evidence="6">CGMCC 1.15367</strain>
    </source>
</reference>
<evidence type="ECO:0000259" key="5">
    <source>
        <dbReference type="PROSITE" id="PS50931"/>
    </source>
</evidence>
<dbReference type="GO" id="GO:0003700">
    <property type="term" value="F:DNA-binding transcription factor activity"/>
    <property type="evidence" value="ECO:0007669"/>
    <property type="project" value="InterPro"/>
</dbReference>
<dbReference type="FunFam" id="3.40.190.290:FF:000012">
    <property type="entry name" value="Transcriptional regulator, LysR family"/>
    <property type="match status" value="1"/>
</dbReference>
<dbReference type="Pfam" id="PF03466">
    <property type="entry name" value="LysR_substrate"/>
    <property type="match status" value="1"/>
</dbReference>
<dbReference type="InterPro" id="IPR005119">
    <property type="entry name" value="LysR_subst-bd"/>
</dbReference>
<dbReference type="Proteomes" id="UP000644699">
    <property type="component" value="Unassembled WGS sequence"/>
</dbReference>